<reference evidence="5" key="1">
    <citation type="journal article" date="2019" name="Int. J. Syst. Evol. Microbiol.">
        <title>The Global Catalogue of Microorganisms (GCM) 10K type strain sequencing project: providing services to taxonomists for standard genome sequencing and annotation.</title>
        <authorList>
            <consortium name="The Broad Institute Genomics Platform"/>
            <consortium name="The Broad Institute Genome Sequencing Center for Infectious Disease"/>
            <person name="Wu L."/>
            <person name="Ma J."/>
        </authorList>
    </citation>
    <scope>NUCLEOTIDE SEQUENCE [LARGE SCALE GENOMIC DNA]</scope>
    <source>
        <strain evidence="5">CGMCC 1.12922</strain>
    </source>
</reference>
<evidence type="ECO:0000313" key="4">
    <source>
        <dbReference type="EMBL" id="GGD22661.1"/>
    </source>
</evidence>
<keyword evidence="3" id="KW-0472">Membrane</keyword>
<feature type="transmembrane region" description="Helical" evidence="3">
    <location>
        <begin position="116"/>
        <end position="142"/>
    </location>
</feature>
<sequence length="275" mass="30891">MFQFQARKTDGRLSQTASLLELIYHATVRNVRKTHSNAIIGILLNMLQTMTLVAVFYVMFAILGLRGSMIRGDFLLYIMSGIFMYMTHVKTLGAVVGSEGPASPMMQHAPMNTFVAIVSAALAELYIQVLSVVVVLYIYHIAFQRITIEQPGPAMAMLLMGWFSGFAVGMVFLSLKPWFPHFVGVGSTIYTRANMIASGKMFLANTLPFNLLAMFSWNPLFHIIDQARGFTFINYNPHYSNWVYPLVVSIVLMMIGFMGEAYTRKHASLSWGARR</sequence>
<evidence type="ECO:0000313" key="5">
    <source>
        <dbReference type="Proteomes" id="UP000617355"/>
    </source>
</evidence>
<dbReference type="Proteomes" id="UP000617355">
    <property type="component" value="Unassembled WGS sequence"/>
</dbReference>
<protein>
    <submittedName>
        <fullName evidence="4">ABC transporter permease</fullName>
    </submittedName>
</protein>
<comment type="caution">
    <text evidence="4">The sequence shown here is derived from an EMBL/GenBank/DDBJ whole genome shotgun (WGS) entry which is preliminary data.</text>
</comment>
<dbReference type="PANTHER" id="PTHR30413:SF10">
    <property type="entry name" value="CAPSULE POLYSACCHARIDE EXPORT INNER-MEMBRANE PROTEIN CTRC"/>
    <property type="match status" value="1"/>
</dbReference>
<comment type="similarity">
    <text evidence="1">Belongs to the ABC-2 integral membrane protein family.</text>
</comment>
<organism evidence="4 5">
    <name type="scientific">Sinisalibacter lacisalsi</name>
    <dbReference type="NCBI Taxonomy" id="1526570"/>
    <lineage>
        <taxon>Bacteria</taxon>
        <taxon>Pseudomonadati</taxon>
        <taxon>Pseudomonadota</taxon>
        <taxon>Alphaproteobacteria</taxon>
        <taxon>Rhodobacterales</taxon>
        <taxon>Roseobacteraceae</taxon>
        <taxon>Sinisalibacter</taxon>
    </lineage>
</organism>
<evidence type="ECO:0000256" key="3">
    <source>
        <dbReference type="SAM" id="Phobius"/>
    </source>
</evidence>
<feature type="transmembrane region" description="Helical" evidence="3">
    <location>
        <begin position="74"/>
        <end position="96"/>
    </location>
</feature>
<evidence type="ECO:0000256" key="2">
    <source>
        <dbReference type="ARBA" id="ARBA00022448"/>
    </source>
</evidence>
<feature type="transmembrane region" description="Helical" evidence="3">
    <location>
        <begin position="38"/>
        <end position="62"/>
    </location>
</feature>
<feature type="transmembrane region" description="Helical" evidence="3">
    <location>
        <begin position="154"/>
        <end position="175"/>
    </location>
</feature>
<keyword evidence="2" id="KW-0813">Transport</keyword>
<keyword evidence="5" id="KW-1185">Reference proteome</keyword>
<evidence type="ECO:0000256" key="1">
    <source>
        <dbReference type="ARBA" id="ARBA00007783"/>
    </source>
</evidence>
<proteinExistence type="inferred from homology"/>
<dbReference type="PANTHER" id="PTHR30413">
    <property type="entry name" value="INNER MEMBRANE TRANSPORT PERMEASE"/>
    <property type="match status" value="1"/>
</dbReference>
<name>A0ABQ1QD44_9RHOB</name>
<dbReference type="RefSeq" id="WP_188525933.1">
    <property type="nucleotide sequence ID" value="NZ_BMGI01000001.1"/>
</dbReference>
<accession>A0ABQ1QD44</accession>
<dbReference type="EMBL" id="BMGI01000001">
    <property type="protein sequence ID" value="GGD22661.1"/>
    <property type="molecule type" value="Genomic_DNA"/>
</dbReference>
<feature type="transmembrane region" description="Helical" evidence="3">
    <location>
        <begin position="242"/>
        <end position="262"/>
    </location>
</feature>
<keyword evidence="3" id="KW-1133">Transmembrane helix</keyword>
<gene>
    <name evidence="4" type="ORF">GCM10011358_03980</name>
</gene>
<keyword evidence="3" id="KW-0812">Transmembrane</keyword>